<feature type="signal peptide" evidence="1">
    <location>
        <begin position="1"/>
        <end position="16"/>
    </location>
</feature>
<organism evidence="2 3">
    <name type="scientific">Sistotremastrum niveocremeum HHB9708</name>
    <dbReference type="NCBI Taxonomy" id="1314777"/>
    <lineage>
        <taxon>Eukaryota</taxon>
        <taxon>Fungi</taxon>
        <taxon>Dikarya</taxon>
        <taxon>Basidiomycota</taxon>
        <taxon>Agaricomycotina</taxon>
        <taxon>Agaricomycetes</taxon>
        <taxon>Sistotremastrales</taxon>
        <taxon>Sistotremastraceae</taxon>
        <taxon>Sertulicium</taxon>
        <taxon>Sertulicium niveocremeum</taxon>
    </lineage>
</organism>
<sequence length="243" mass="25372">MLLTIILLYTLSFASASLFPTVPISSTTLHGNRNNTVHWIDSSSSSGNTYNPNNTKQTFPNLSSLGKLSIELWGGPGNNVDDTLLSVLDDGVNPSKGEASLYFPPFVGSNGPYYFLRFVPSHSASQSIYTARFSMDNMDGPSFNATGSNTVDSNTSKTALTSSQLNATAGTTSGFYTSSSSSTINPTSAATTVSAANEPATTVSNEKVEGGISSAGSGKYQDGSGYNGVLGLCFIFVLLSLCQ</sequence>
<keyword evidence="3" id="KW-1185">Reference proteome</keyword>
<keyword evidence="1" id="KW-0732">Signal</keyword>
<dbReference type="PANTHER" id="PTHR28154">
    <property type="entry name" value="CELL WALL SYNTHESIS PROTEIN KNH1-RELATED"/>
    <property type="match status" value="1"/>
</dbReference>
<evidence type="ECO:0000313" key="2">
    <source>
        <dbReference type="EMBL" id="KZS89545.1"/>
    </source>
</evidence>
<gene>
    <name evidence="2" type="ORF">SISNIDRAFT_497505</name>
</gene>
<dbReference type="STRING" id="1314777.A0A164QD07"/>
<reference evidence="2 3" key="1">
    <citation type="journal article" date="2016" name="Mol. Biol. Evol.">
        <title>Comparative Genomics of Early-Diverging Mushroom-Forming Fungi Provides Insights into the Origins of Lignocellulose Decay Capabilities.</title>
        <authorList>
            <person name="Nagy L.G."/>
            <person name="Riley R."/>
            <person name="Tritt A."/>
            <person name="Adam C."/>
            <person name="Daum C."/>
            <person name="Floudas D."/>
            <person name="Sun H."/>
            <person name="Yadav J.S."/>
            <person name="Pangilinan J."/>
            <person name="Larsson K.H."/>
            <person name="Matsuura K."/>
            <person name="Barry K."/>
            <person name="Labutti K."/>
            <person name="Kuo R."/>
            <person name="Ohm R.A."/>
            <person name="Bhattacharya S.S."/>
            <person name="Shirouzu T."/>
            <person name="Yoshinaga Y."/>
            <person name="Martin F.M."/>
            <person name="Grigoriev I.V."/>
            <person name="Hibbett D.S."/>
        </authorList>
    </citation>
    <scope>NUCLEOTIDE SEQUENCE [LARGE SCALE GENOMIC DNA]</scope>
    <source>
        <strain evidence="2 3">HHB9708</strain>
    </source>
</reference>
<proteinExistence type="predicted"/>
<feature type="chain" id="PRO_5007852560" description="Ser-Thr-rich glycosyl-phosphatidyl-inositol-anchored membrane family-domain-containing protein" evidence="1">
    <location>
        <begin position="17"/>
        <end position="243"/>
    </location>
</feature>
<evidence type="ECO:0008006" key="4">
    <source>
        <dbReference type="Google" id="ProtNLM"/>
    </source>
</evidence>
<dbReference type="InterPro" id="IPR045328">
    <property type="entry name" value="Kre9/Knh1"/>
</dbReference>
<dbReference type="GO" id="GO:0042546">
    <property type="term" value="P:cell wall biogenesis"/>
    <property type="evidence" value="ECO:0007669"/>
    <property type="project" value="InterPro"/>
</dbReference>
<protein>
    <recommendedName>
        <fullName evidence="4">Ser-Thr-rich glycosyl-phosphatidyl-inositol-anchored membrane family-domain-containing protein</fullName>
    </recommendedName>
</protein>
<evidence type="ECO:0000313" key="3">
    <source>
        <dbReference type="Proteomes" id="UP000076722"/>
    </source>
</evidence>
<name>A0A164QD07_9AGAM</name>
<dbReference type="PANTHER" id="PTHR28154:SF1">
    <property type="entry name" value="CELL WALL SYNTHESIS PROTEIN KNH1-RELATED"/>
    <property type="match status" value="1"/>
</dbReference>
<accession>A0A164QD07</accession>
<dbReference type="EMBL" id="KV419427">
    <property type="protein sequence ID" value="KZS89545.1"/>
    <property type="molecule type" value="Genomic_DNA"/>
</dbReference>
<dbReference type="Proteomes" id="UP000076722">
    <property type="component" value="Unassembled WGS sequence"/>
</dbReference>
<evidence type="ECO:0000256" key="1">
    <source>
        <dbReference type="SAM" id="SignalP"/>
    </source>
</evidence>
<dbReference type="GO" id="GO:0006078">
    <property type="term" value="P:(1-&gt;6)-beta-D-glucan biosynthetic process"/>
    <property type="evidence" value="ECO:0007669"/>
    <property type="project" value="InterPro"/>
</dbReference>
<dbReference type="AlphaFoldDB" id="A0A164QD07"/>